<evidence type="ECO:0000256" key="4">
    <source>
        <dbReference type="ARBA" id="ARBA00022741"/>
    </source>
</evidence>
<evidence type="ECO:0000256" key="9">
    <source>
        <dbReference type="PROSITE-ProRule" id="PRU10141"/>
    </source>
</evidence>
<dbReference type="GeneID" id="20803821"/>
<evidence type="ECO:0000256" key="7">
    <source>
        <dbReference type="ARBA" id="ARBA00047899"/>
    </source>
</evidence>
<dbReference type="Pfam" id="PF00069">
    <property type="entry name" value="Pkinase"/>
    <property type="match status" value="1"/>
</dbReference>
<protein>
    <recommendedName>
        <fullName evidence="1">non-specific serine/threonine protein kinase</fullName>
        <ecNumber evidence="1">2.7.11.1</ecNumber>
    </recommendedName>
</protein>
<feature type="compositionally biased region" description="Polar residues" evidence="10">
    <location>
        <begin position="311"/>
        <end position="326"/>
    </location>
</feature>
<feature type="compositionally biased region" description="Pro residues" evidence="10">
    <location>
        <begin position="286"/>
        <end position="295"/>
    </location>
</feature>
<accession>W4H6I4</accession>
<dbReference type="Gene3D" id="1.10.510.10">
    <property type="entry name" value="Transferase(Phosphotransferase) domain 1"/>
    <property type="match status" value="1"/>
</dbReference>
<evidence type="ECO:0000256" key="8">
    <source>
        <dbReference type="ARBA" id="ARBA00048679"/>
    </source>
</evidence>
<dbReference type="InterPro" id="IPR011009">
    <property type="entry name" value="Kinase-like_dom_sf"/>
</dbReference>
<gene>
    <name evidence="12" type="ORF">H257_01825</name>
</gene>
<dbReference type="PANTHER" id="PTHR44899">
    <property type="entry name" value="CAMK FAMILY PROTEIN KINASE"/>
    <property type="match status" value="1"/>
</dbReference>
<dbReference type="Pfam" id="PF10498">
    <property type="entry name" value="IFT57"/>
    <property type="match status" value="1"/>
</dbReference>
<proteinExistence type="predicted"/>
<dbReference type="VEuPathDB" id="FungiDB:H257_01825"/>
<evidence type="ECO:0000256" key="1">
    <source>
        <dbReference type="ARBA" id="ARBA00012513"/>
    </source>
</evidence>
<reference evidence="12" key="1">
    <citation type="submission" date="2013-12" db="EMBL/GenBank/DDBJ databases">
        <title>The Genome Sequence of Aphanomyces astaci APO3.</title>
        <authorList>
            <consortium name="The Broad Institute Genomics Platform"/>
            <person name="Russ C."/>
            <person name="Tyler B."/>
            <person name="van West P."/>
            <person name="Dieguez-Uribeondo J."/>
            <person name="Young S.K."/>
            <person name="Zeng Q."/>
            <person name="Gargeya S."/>
            <person name="Fitzgerald M."/>
            <person name="Abouelleil A."/>
            <person name="Alvarado L."/>
            <person name="Chapman S.B."/>
            <person name="Gainer-Dewar J."/>
            <person name="Goldberg J."/>
            <person name="Griggs A."/>
            <person name="Gujja S."/>
            <person name="Hansen M."/>
            <person name="Howarth C."/>
            <person name="Imamovic A."/>
            <person name="Ireland A."/>
            <person name="Larimer J."/>
            <person name="McCowan C."/>
            <person name="Murphy C."/>
            <person name="Pearson M."/>
            <person name="Poon T.W."/>
            <person name="Priest M."/>
            <person name="Roberts A."/>
            <person name="Saif S."/>
            <person name="Shea T."/>
            <person name="Sykes S."/>
            <person name="Wortman J."/>
            <person name="Nusbaum C."/>
            <person name="Birren B."/>
        </authorList>
    </citation>
    <scope>NUCLEOTIDE SEQUENCE [LARGE SCALE GENOMIC DNA]</scope>
    <source>
        <strain evidence="12">APO3</strain>
    </source>
</reference>
<feature type="binding site" evidence="9">
    <location>
        <position position="50"/>
    </location>
    <ligand>
        <name>ATP</name>
        <dbReference type="ChEBI" id="CHEBI:30616"/>
    </ligand>
</feature>
<dbReference type="EC" id="2.7.11.1" evidence="1"/>
<keyword evidence="5 12" id="KW-0418">Kinase</keyword>
<dbReference type="SMART" id="SM00220">
    <property type="entry name" value="S_TKc"/>
    <property type="match status" value="1"/>
</dbReference>
<organism evidence="12">
    <name type="scientific">Aphanomyces astaci</name>
    <name type="common">Crayfish plague agent</name>
    <dbReference type="NCBI Taxonomy" id="112090"/>
    <lineage>
        <taxon>Eukaryota</taxon>
        <taxon>Sar</taxon>
        <taxon>Stramenopiles</taxon>
        <taxon>Oomycota</taxon>
        <taxon>Saprolegniomycetes</taxon>
        <taxon>Saprolegniales</taxon>
        <taxon>Verrucalvaceae</taxon>
        <taxon>Aphanomyces</taxon>
    </lineage>
</organism>
<dbReference type="AlphaFoldDB" id="W4H6I4"/>
<dbReference type="PANTHER" id="PTHR44899:SF3">
    <property type="entry name" value="SERINE_THREONINE-PROTEIN KINASE NEK1"/>
    <property type="match status" value="1"/>
</dbReference>
<name>W4H6I4_APHAT</name>
<evidence type="ECO:0000259" key="11">
    <source>
        <dbReference type="PROSITE" id="PS50011"/>
    </source>
</evidence>
<feature type="domain" description="Protein kinase" evidence="11">
    <location>
        <begin position="21"/>
        <end position="284"/>
    </location>
</feature>
<keyword evidence="2" id="KW-0723">Serine/threonine-protein kinase</keyword>
<evidence type="ECO:0000256" key="2">
    <source>
        <dbReference type="ARBA" id="ARBA00022527"/>
    </source>
</evidence>
<dbReference type="STRING" id="112090.W4H6I4"/>
<evidence type="ECO:0000256" key="3">
    <source>
        <dbReference type="ARBA" id="ARBA00022679"/>
    </source>
</evidence>
<dbReference type="InterPro" id="IPR008271">
    <property type="entry name" value="Ser/Thr_kinase_AS"/>
</dbReference>
<evidence type="ECO:0000256" key="6">
    <source>
        <dbReference type="ARBA" id="ARBA00022840"/>
    </source>
</evidence>
<dbReference type="GO" id="GO:0004674">
    <property type="term" value="F:protein serine/threonine kinase activity"/>
    <property type="evidence" value="ECO:0007669"/>
    <property type="project" value="UniProtKB-KW"/>
</dbReference>
<dbReference type="InterPro" id="IPR019530">
    <property type="entry name" value="Intra-flagellar_transport_57"/>
</dbReference>
<feature type="region of interest" description="Disordered" evidence="10">
    <location>
        <begin position="283"/>
        <end position="326"/>
    </location>
</feature>
<dbReference type="InterPro" id="IPR051131">
    <property type="entry name" value="NEK_Ser/Thr_kinase_NIMA"/>
</dbReference>
<evidence type="ECO:0000313" key="12">
    <source>
        <dbReference type="EMBL" id="ETV86728.1"/>
    </source>
</evidence>
<comment type="catalytic activity">
    <reaction evidence="7">
        <text>L-threonyl-[protein] + ATP = O-phospho-L-threonyl-[protein] + ADP + H(+)</text>
        <dbReference type="Rhea" id="RHEA:46608"/>
        <dbReference type="Rhea" id="RHEA-COMP:11060"/>
        <dbReference type="Rhea" id="RHEA-COMP:11605"/>
        <dbReference type="ChEBI" id="CHEBI:15378"/>
        <dbReference type="ChEBI" id="CHEBI:30013"/>
        <dbReference type="ChEBI" id="CHEBI:30616"/>
        <dbReference type="ChEBI" id="CHEBI:61977"/>
        <dbReference type="ChEBI" id="CHEBI:456216"/>
        <dbReference type="EC" id="2.7.11.1"/>
    </reaction>
</comment>
<dbReference type="PROSITE" id="PS00108">
    <property type="entry name" value="PROTEIN_KINASE_ST"/>
    <property type="match status" value="1"/>
</dbReference>
<keyword evidence="4 9" id="KW-0547">Nucleotide-binding</keyword>
<dbReference type="PROSITE" id="PS50011">
    <property type="entry name" value="PROTEIN_KINASE_DOM"/>
    <property type="match status" value="1"/>
</dbReference>
<keyword evidence="3" id="KW-0808">Transferase</keyword>
<dbReference type="OrthoDB" id="248923at2759"/>
<evidence type="ECO:0000256" key="10">
    <source>
        <dbReference type="SAM" id="MobiDB-lite"/>
    </source>
</evidence>
<comment type="catalytic activity">
    <reaction evidence="8">
        <text>L-seryl-[protein] + ATP = O-phospho-L-seryl-[protein] + ADP + H(+)</text>
        <dbReference type="Rhea" id="RHEA:17989"/>
        <dbReference type="Rhea" id="RHEA-COMP:9863"/>
        <dbReference type="Rhea" id="RHEA-COMP:11604"/>
        <dbReference type="ChEBI" id="CHEBI:15378"/>
        <dbReference type="ChEBI" id="CHEBI:29999"/>
        <dbReference type="ChEBI" id="CHEBI:30616"/>
        <dbReference type="ChEBI" id="CHEBI:83421"/>
        <dbReference type="ChEBI" id="CHEBI:456216"/>
        <dbReference type="EC" id="2.7.11.1"/>
    </reaction>
</comment>
<dbReference type="InterPro" id="IPR017441">
    <property type="entry name" value="Protein_kinase_ATP_BS"/>
</dbReference>
<keyword evidence="6 9" id="KW-0067">ATP-binding</keyword>
<dbReference type="RefSeq" id="XP_009823527.1">
    <property type="nucleotide sequence ID" value="XM_009825225.1"/>
</dbReference>
<dbReference type="EMBL" id="KI913116">
    <property type="protein sequence ID" value="ETV86728.1"/>
    <property type="molecule type" value="Genomic_DNA"/>
</dbReference>
<evidence type="ECO:0000256" key="5">
    <source>
        <dbReference type="ARBA" id="ARBA00022777"/>
    </source>
</evidence>
<dbReference type="SUPFAM" id="SSF56112">
    <property type="entry name" value="Protein kinase-like (PK-like)"/>
    <property type="match status" value="1"/>
</dbReference>
<dbReference type="GO" id="GO:0005524">
    <property type="term" value="F:ATP binding"/>
    <property type="evidence" value="ECO:0007669"/>
    <property type="project" value="UniProtKB-UniRule"/>
</dbReference>
<dbReference type="PROSITE" id="PS00107">
    <property type="entry name" value="PROTEIN_KINASE_ATP"/>
    <property type="match status" value="1"/>
</dbReference>
<dbReference type="InterPro" id="IPR000719">
    <property type="entry name" value="Prot_kinase_dom"/>
</dbReference>
<sequence>MDKLSDAQRKLFQSGGSLGDYDIVKPIGKGKFSVVYRAKRRRDDVVVALKKVNIFNLMDVKAREKTLKEVRLVQSVHHPNIIQYLDAFIGQDDELCIAFEWAEAGDLKRQIRKANDKHARFDERTIWTYFGQMCAAIEHMHAHRIMHRDIKPANIFLTLSGAVKVGDLGLGRYLSEDTMEAHSKVGTPLYMSPEVLRGDGYDWKCDVWSLGCILYELAMLRSPFKSEGLNLYGLFQKVNKGEYEPVSDVYSATLRTLVAQMLSLVPNDRPTLAHLCAVATASALSPDPPQTPPSHMPSNNEEDSDRRSIASRESTPSTVTSSGHNNASRIDATRAFVLSELAHDKLVLLDYPFQTILHLRLPRIYFATAAPRGHTQFAHFMAIMDWLFHRVPSVTTDVQLNDDLIPPLRRATAVLVAAGRAGVDTQSIAPSALTGGYGADVCALLDGACDSILQNQRPPKCVMGPAEPEQSSMDKLDGESACDWADDAPNNSQSNDIHDDDMNQDMYVVTTSRHEPEGQLSGLQHLPLSPVTPINTTMWAAEIHRNVPRIRAKVATMVSAGASLWRYRFEQLQRQGAVVVSGVPATHCQLQTLVATLRHHRESISIKERELNDTSECLAWREHFRRRKHRQTHLDGVLRSLESTRVALHASLSATAETLGSTTAALATQSHSLTDSGMLTRLKAALVTLQQQRPRH</sequence>
<feature type="region of interest" description="Disordered" evidence="10">
    <location>
        <begin position="460"/>
        <end position="501"/>
    </location>
</feature>